<sequence>MKNSKRTKVEMAISILAIAIQKQNEEFLKLEIQKLREELIKELNLKKEYLTKNEVCQIYKISPTTLERYIRDGLKVYSTGKYTSRKFLKAELDDYLEYRAKLNRRNYGRLR</sequence>
<keyword evidence="4" id="KW-1185">Reference proteome</keyword>
<dbReference type="Pfam" id="PF12728">
    <property type="entry name" value="HTH_17"/>
    <property type="match status" value="1"/>
</dbReference>
<dbReference type="InterPro" id="IPR009061">
    <property type="entry name" value="DNA-bd_dom_put_sf"/>
</dbReference>
<evidence type="ECO:0000313" key="4">
    <source>
        <dbReference type="Proteomes" id="UP000830454"/>
    </source>
</evidence>
<feature type="domain" description="Helix-turn-helix" evidence="2">
    <location>
        <begin position="49"/>
        <end position="97"/>
    </location>
</feature>
<dbReference type="RefSeq" id="WP_246915017.1">
    <property type="nucleotide sequence ID" value="NZ_CP090145.1"/>
</dbReference>
<dbReference type="EMBL" id="CP090145">
    <property type="protein sequence ID" value="UOX32373.1"/>
    <property type="molecule type" value="Genomic_DNA"/>
</dbReference>
<evidence type="ECO:0000313" key="3">
    <source>
        <dbReference type="EMBL" id="UOX32373.1"/>
    </source>
</evidence>
<proteinExistence type="predicted"/>
<name>A0ABY4HI42_9FLAO</name>
<protein>
    <submittedName>
        <fullName evidence="3">Helix-turn-helix domain-containing protein</fullName>
    </submittedName>
</protein>
<dbReference type="SUPFAM" id="SSF46955">
    <property type="entry name" value="Putative DNA-binding domain"/>
    <property type="match status" value="1"/>
</dbReference>
<keyword evidence="1" id="KW-0175">Coiled coil</keyword>
<dbReference type="Proteomes" id="UP000830454">
    <property type="component" value="Chromosome"/>
</dbReference>
<reference evidence="3" key="2">
    <citation type="submission" date="2022-04" db="EMBL/GenBank/DDBJ databases">
        <title>Complete Genome Sequence of Flavobacterium sediminilitoris YSM-43, Isolated from a Tidal Sediment.</title>
        <authorList>
            <person name="Lee P.A."/>
        </authorList>
    </citation>
    <scope>NUCLEOTIDE SEQUENCE</scope>
    <source>
        <strain evidence="3">YSM-43</strain>
    </source>
</reference>
<organism evidence="3 4">
    <name type="scientific">Flavobacterium sediminilitoris</name>
    <dbReference type="NCBI Taxonomy" id="2024526"/>
    <lineage>
        <taxon>Bacteria</taxon>
        <taxon>Pseudomonadati</taxon>
        <taxon>Bacteroidota</taxon>
        <taxon>Flavobacteriia</taxon>
        <taxon>Flavobacteriales</taxon>
        <taxon>Flavobacteriaceae</taxon>
        <taxon>Flavobacterium</taxon>
    </lineage>
</organism>
<accession>A0ABY4HI42</accession>
<gene>
    <name evidence="3" type="ORF">LXD69_09945</name>
</gene>
<feature type="coiled-coil region" evidence="1">
    <location>
        <begin position="18"/>
        <end position="52"/>
    </location>
</feature>
<evidence type="ECO:0000256" key="1">
    <source>
        <dbReference type="SAM" id="Coils"/>
    </source>
</evidence>
<reference evidence="3" key="1">
    <citation type="submission" date="2021-12" db="EMBL/GenBank/DDBJ databases">
        <authorList>
            <person name="Cha I.-T."/>
            <person name="Lee K.-E."/>
            <person name="Park S.-J."/>
        </authorList>
    </citation>
    <scope>NUCLEOTIDE SEQUENCE</scope>
    <source>
        <strain evidence="3">YSM-43</strain>
    </source>
</reference>
<evidence type="ECO:0000259" key="2">
    <source>
        <dbReference type="Pfam" id="PF12728"/>
    </source>
</evidence>
<dbReference type="InterPro" id="IPR041657">
    <property type="entry name" value="HTH_17"/>
</dbReference>